<dbReference type="InParanoid" id="A0A2S8SUL8"/>
<dbReference type="GO" id="GO:0016791">
    <property type="term" value="F:phosphatase activity"/>
    <property type="evidence" value="ECO:0007669"/>
    <property type="project" value="TreeGrafter"/>
</dbReference>
<protein>
    <submittedName>
        <fullName evidence="3">Putative phosphodiesterase</fullName>
    </submittedName>
</protein>
<evidence type="ECO:0000259" key="2">
    <source>
        <dbReference type="Pfam" id="PF12850"/>
    </source>
</evidence>
<dbReference type="PIRSF" id="PIRSF000883">
    <property type="entry name" value="Pesterase_MJ0912"/>
    <property type="match status" value="1"/>
</dbReference>
<feature type="domain" description="Calcineurin-like phosphoesterase" evidence="2">
    <location>
        <begin position="1"/>
        <end position="210"/>
    </location>
</feature>
<comment type="similarity">
    <text evidence="1">Belongs to the metallophosphoesterase superfamily. YfcE family.</text>
</comment>
<keyword evidence="4" id="KW-1185">Reference proteome</keyword>
<dbReference type="OrthoDB" id="9800565at2"/>
<organism evidence="3 4">
    <name type="scientific">Abditibacterium utsteinense</name>
    <dbReference type="NCBI Taxonomy" id="1960156"/>
    <lineage>
        <taxon>Bacteria</taxon>
        <taxon>Pseudomonadati</taxon>
        <taxon>Abditibacteriota</taxon>
        <taxon>Abditibacteriia</taxon>
        <taxon>Abditibacteriales</taxon>
        <taxon>Abditibacteriaceae</taxon>
        <taxon>Abditibacterium</taxon>
    </lineage>
</organism>
<evidence type="ECO:0000313" key="4">
    <source>
        <dbReference type="Proteomes" id="UP000237684"/>
    </source>
</evidence>
<dbReference type="InterPro" id="IPR050126">
    <property type="entry name" value="Ap4A_hydrolase"/>
</dbReference>
<proteinExistence type="inferred from homology"/>
<dbReference type="EMBL" id="NIGF01000005">
    <property type="protein sequence ID" value="PQV64497.1"/>
    <property type="molecule type" value="Genomic_DNA"/>
</dbReference>
<dbReference type="Proteomes" id="UP000237684">
    <property type="component" value="Unassembled WGS sequence"/>
</dbReference>
<evidence type="ECO:0000256" key="1">
    <source>
        <dbReference type="ARBA" id="ARBA00008950"/>
    </source>
</evidence>
<dbReference type="InterPro" id="IPR011152">
    <property type="entry name" value="Pesterase_MJ0912"/>
</dbReference>
<dbReference type="InterPro" id="IPR024654">
    <property type="entry name" value="Calcineurin-like_PHP_lpxH"/>
</dbReference>
<gene>
    <name evidence="3" type="ORF">B1R32_105180</name>
</gene>
<dbReference type="Pfam" id="PF12850">
    <property type="entry name" value="Metallophos_2"/>
    <property type="match status" value="1"/>
</dbReference>
<accession>A0A2S8SUL8</accession>
<dbReference type="AlphaFoldDB" id="A0A2S8SUL8"/>
<dbReference type="SUPFAM" id="SSF56300">
    <property type="entry name" value="Metallo-dependent phosphatases"/>
    <property type="match status" value="1"/>
</dbReference>
<evidence type="ECO:0000313" key="3">
    <source>
        <dbReference type="EMBL" id="PQV64497.1"/>
    </source>
</evidence>
<dbReference type="PANTHER" id="PTHR42850">
    <property type="entry name" value="METALLOPHOSPHOESTERASE"/>
    <property type="match status" value="1"/>
</dbReference>
<dbReference type="Gene3D" id="3.60.21.10">
    <property type="match status" value="1"/>
</dbReference>
<reference evidence="3 4" key="1">
    <citation type="journal article" date="2018" name="Syst. Appl. Microbiol.">
        <title>Abditibacterium utsteinense sp. nov., the first cultivated member of candidate phylum FBP, isolated from ice-free Antarctic soil samples.</title>
        <authorList>
            <person name="Tahon G."/>
            <person name="Tytgat B."/>
            <person name="Lebbe L."/>
            <person name="Carlier A."/>
            <person name="Willems A."/>
        </authorList>
    </citation>
    <scope>NUCLEOTIDE SEQUENCE [LARGE SCALE GENOMIC DNA]</scope>
    <source>
        <strain evidence="3 4">LMG 29911</strain>
    </source>
</reference>
<sequence length="251" mass="27766">MKFLIVSDAHGNRFGLEAVLNCGRDFDEIICLGDVVGYGAHPNQCCEILRARGAICLSGNHDAAALGKIGIEWFNPIASAAILWTREQLSSENRAWLDTLPGERVFENWNFQIVHASLRQSWEEYITDANIALATLTRLSQPLCFFGHTHVAASFSLVNDPAQWRNYVSVGWETWPDGGEIELSRNELNLVNPGSCGQPRDGNPLAKGAIFNSETQKIEIFCVEYDIEAARSAILEAGLPSRLGDRLRIGH</sequence>
<dbReference type="PANTHER" id="PTHR42850:SF2">
    <property type="entry name" value="BLL5683 PROTEIN"/>
    <property type="match status" value="1"/>
</dbReference>
<dbReference type="GO" id="GO:0005737">
    <property type="term" value="C:cytoplasm"/>
    <property type="evidence" value="ECO:0007669"/>
    <property type="project" value="TreeGrafter"/>
</dbReference>
<dbReference type="InterPro" id="IPR029052">
    <property type="entry name" value="Metallo-depent_PP-like"/>
</dbReference>
<dbReference type="RefSeq" id="WP_105483279.1">
    <property type="nucleotide sequence ID" value="NZ_NIGF01000005.1"/>
</dbReference>
<name>A0A2S8SUL8_9BACT</name>
<comment type="caution">
    <text evidence="3">The sequence shown here is derived from an EMBL/GenBank/DDBJ whole genome shotgun (WGS) entry which is preliminary data.</text>
</comment>